<accession>A0AAW4P8P1</accession>
<dbReference type="InterPro" id="IPR000073">
    <property type="entry name" value="AB_hydrolase_1"/>
</dbReference>
<reference evidence="2 3" key="1">
    <citation type="submission" date="2021-06" db="EMBL/GenBank/DDBJ databases">
        <title>Halomicroarcula sp. a new haloarchaeum isolated from saline soil.</title>
        <authorList>
            <person name="Duran-Viseras A."/>
            <person name="Sanchez-Porro C."/>
            <person name="Ventosa A."/>
        </authorList>
    </citation>
    <scope>NUCLEOTIDE SEQUENCE [LARGE SCALE GENOMIC DNA]</scope>
    <source>
        <strain evidence="2 3">F27</strain>
    </source>
</reference>
<dbReference type="AlphaFoldDB" id="A0AAW4P8P1"/>
<dbReference type="Proteomes" id="UP001430455">
    <property type="component" value="Unassembled WGS sequence"/>
</dbReference>
<dbReference type="Gene3D" id="3.40.50.1820">
    <property type="entry name" value="alpha/beta hydrolase"/>
    <property type="match status" value="1"/>
</dbReference>
<evidence type="ECO:0000313" key="2">
    <source>
        <dbReference type="EMBL" id="MBX0294116.1"/>
    </source>
</evidence>
<evidence type="ECO:0000313" key="3">
    <source>
        <dbReference type="Proteomes" id="UP001430455"/>
    </source>
</evidence>
<gene>
    <name evidence="2" type="ORF">EGH23_04365</name>
</gene>
<protein>
    <submittedName>
        <fullName evidence="2">Alpha/beta hydrolase</fullName>
    </submittedName>
</protein>
<organism evidence="2 3">
    <name type="scientific">Haloarcula nitratireducens</name>
    <dbReference type="NCBI Taxonomy" id="2487749"/>
    <lineage>
        <taxon>Archaea</taxon>
        <taxon>Methanobacteriati</taxon>
        <taxon>Methanobacteriota</taxon>
        <taxon>Stenosarchaea group</taxon>
        <taxon>Halobacteria</taxon>
        <taxon>Halobacteriales</taxon>
        <taxon>Haloarculaceae</taxon>
        <taxon>Haloarcula</taxon>
    </lineage>
</organism>
<keyword evidence="3" id="KW-1185">Reference proteome</keyword>
<comment type="caution">
    <text evidence="2">The sequence shown here is derived from an EMBL/GenBank/DDBJ whole genome shotgun (WGS) entry which is preliminary data.</text>
</comment>
<feature type="domain" description="AB hydrolase-1" evidence="1">
    <location>
        <begin position="23"/>
        <end position="251"/>
    </location>
</feature>
<dbReference type="InterPro" id="IPR050471">
    <property type="entry name" value="AB_hydrolase"/>
</dbReference>
<dbReference type="PANTHER" id="PTHR43433">
    <property type="entry name" value="HYDROLASE, ALPHA/BETA FOLD FAMILY PROTEIN"/>
    <property type="match status" value="1"/>
</dbReference>
<dbReference type="Pfam" id="PF00561">
    <property type="entry name" value="Abhydrolase_1"/>
    <property type="match status" value="1"/>
</dbReference>
<dbReference type="GO" id="GO:0016787">
    <property type="term" value="F:hydrolase activity"/>
    <property type="evidence" value="ECO:0007669"/>
    <property type="project" value="UniProtKB-KW"/>
</dbReference>
<name>A0AAW4P8P1_9EURY</name>
<dbReference type="PRINTS" id="PR00111">
    <property type="entry name" value="ABHYDROLASE"/>
</dbReference>
<evidence type="ECO:0000259" key="1">
    <source>
        <dbReference type="Pfam" id="PF00561"/>
    </source>
</evidence>
<dbReference type="RefSeq" id="WP_220578789.1">
    <property type="nucleotide sequence ID" value="NZ_RKLT01000001.1"/>
</dbReference>
<dbReference type="InterPro" id="IPR029058">
    <property type="entry name" value="AB_hydrolase_fold"/>
</dbReference>
<dbReference type="SUPFAM" id="SSF53474">
    <property type="entry name" value="alpha/beta-Hydrolases"/>
    <property type="match status" value="1"/>
</dbReference>
<sequence length="267" mass="29468">MPDARNDGVRLAYERGGPADAETVVFVEGLGYGRWMWRWQRRAVADDYDTILWDNRGTGESSEPEGPYTIEQMAGDLAAVLDDAGVDSAHVVGASMGGMVAMQFALDDDRAESLTLMCTSPGGPEEVPTPETTVQRMYGAPGEMDEREAIRYKMAPALTDEFAEENEDLLERIVDWRLDSDAGEQARQWQGAAVEGFDVHDRLGEIQVPALVLHGTADRVVPIQNGERLAGDLPDAEFVSLEGAPHLLFVERRDEVNRLLTEFLEDV</sequence>
<dbReference type="EMBL" id="RKLT01000001">
    <property type="protein sequence ID" value="MBX0294116.1"/>
    <property type="molecule type" value="Genomic_DNA"/>
</dbReference>
<dbReference type="PANTHER" id="PTHR43433:SF5">
    <property type="entry name" value="AB HYDROLASE-1 DOMAIN-CONTAINING PROTEIN"/>
    <property type="match status" value="1"/>
</dbReference>
<keyword evidence="2" id="KW-0378">Hydrolase</keyword>
<proteinExistence type="predicted"/>